<proteinExistence type="predicted"/>
<dbReference type="EMBL" id="WHZW01000041">
    <property type="protein sequence ID" value="NEG90637.1"/>
    <property type="molecule type" value="Genomic_DNA"/>
</dbReference>
<accession>A0A6N9Z7H7</accession>
<protein>
    <submittedName>
        <fullName evidence="1">Uncharacterized protein</fullName>
    </submittedName>
</protein>
<dbReference type="Proteomes" id="UP000469194">
    <property type="component" value="Unassembled WGS sequence"/>
</dbReference>
<name>A0A6N9Z7H7_9BIFI</name>
<organism evidence="1 2">
    <name type="scientific">Bifidobacterium aerophilum</name>
    <dbReference type="NCBI Taxonomy" id="1798155"/>
    <lineage>
        <taxon>Bacteria</taxon>
        <taxon>Bacillati</taxon>
        <taxon>Actinomycetota</taxon>
        <taxon>Actinomycetes</taxon>
        <taxon>Bifidobacteriales</taxon>
        <taxon>Bifidobacteriaceae</taxon>
        <taxon>Bifidobacterium</taxon>
    </lineage>
</organism>
<evidence type="ECO:0000313" key="1">
    <source>
        <dbReference type="EMBL" id="NEG90637.1"/>
    </source>
</evidence>
<reference evidence="1 2" key="1">
    <citation type="submission" date="2019-10" db="EMBL/GenBank/DDBJ databases">
        <title>Bifidobacterium from non-human primates.</title>
        <authorList>
            <person name="Modesto M."/>
        </authorList>
    </citation>
    <scope>NUCLEOTIDE SEQUENCE [LARGE SCALE GENOMIC DNA]</scope>
    <source>
        <strain evidence="1 2">TRE17</strain>
    </source>
</reference>
<sequence length="62" mass="6867">MIVRAEDFFKRRICITLTETSIGMLDNLVYAAKRGNSRASRSTVIAQLIDSAVPDVPAELEI</sequence>
<evidence type="ECO:0000313" key="2">
    <source>
        <dbReference type="Proteomes" id="UP000469194"/>
    </source>
</evidence>
<keyword evidence="2" id="KW-1185">Reference proteome</keyword>
<comment type="caution">
    <text evidence="1">The sequence shown here is derived from an EMBL/GenBank/DDBJ whole genome shotgun (WGS) entry which is preliminary data.</text>
</comment>
<gene>
    <name evidence="1" type="ORF">GFD25_11765</name>
</gene>
<dbReference type="AlphaFoldDB" id="A0A6N9Z7H7"/>
<dbReference type="RefSeq" id="WP_163233074.1">
    <property type="nucleotide sequence ID" value="NZ_WHZW01000041.1"/>
</dbReference>